<proteinExistence type="predicted"/>
<dbReference type="Proteomes" id="UP000593561">
    <property type="component" value="Unassembled WGS sequence"/>
</dbReference>
<accession>A0A7J8QZ37</accession>
<name>A0A7J8QZ37_GOSDV</name>
<protein>
    <submittedName>
        <fullName evidence="1">Uncharacterized protein</fullName>
    </submittedName>
</protein>
<reference evidence="1 2" key="1">
    <citation type="journal article" date="2019" name="Genome Biol. Evol.">
        <title>Insights into the evolution of the New World diploid cottons (Gossypium, subgenus Houzingenia) based on genome sequencing.</title>
        <authorList>
            <person name="Grover C.E."/>
            <person name="Arick M.A. 2nd"/>
            <person name="Thrash A."/>
            <person name="Conover J.L."/>
            <person name="Sanders W.S."/>
            <person name="Peterson D.G."/>
            <person name="Frelichowski J.E."/>
            <person name="Scheffler J.A."/>
            <person name="Scheffler B.E."/>
            <person name="Wendel J.F."/>
        </authorList>
    </citation>
    <scope>NUCLEOTIDE SEQUENCE [LARGE SCALE GENOMIC DNA]</scope>
    <source>
        <strain evidence="1">27</strain>
        <tissue evidence="1">Leaf</tissue>
    </source>
</reference>
<dbReference type="EMBL" id="JABFAC010000002">
    <property type="protein sequence ID" value="MBA0606828.1"/>
    <property type="molecule type" value="Genomic_DNA"/>
</dbReference>
<organism evidence="1 2">
    <name type="scientific">Gossypium davidsonii</name>
    <name type="common">Davidson's cotton</name>
    <name type="synonym">Gossypium klotzschianum subsp. davidsonii</name>
    <dbReference type="NCBI Taxonomy" id="34287"/>
    <lineage>
        <taxon>Eukaryota</taxon>
        <taxon>Viridiplantae</taxon>
        <taxon>Streptophyta</taxon>
        <taxon>Embryophyta</taxon>
        <taxon>Tracheophyta</taxon>
        <taxon>Spermatophyta</taxon>
        <taxon>Magnoliopsida</taxon>
        <taxon>eudicotyledons</taxon>
        <taxon>Gunneridae</taxon>
        <taxon>Pentapetalae</taxon>
        <taxon>rosids</taxon>
        <taxon>malvids</taxon>
        <taxon>Malvales</taxon>
        <taxon>Malvaceae</taxon>
        <taxon>Malvoideae</taxon>
        <taxon>Gossypium</taxon>
    </lineage>
</organism>
<evidence type="ECO:0000313" key="2">
    <source>
        <dbReference type="Proteomes" id="UP000593561"/>
    </source>
</evidence>
<evidence type="ECO:0000313" key="1">
    <source>
        <dbReference type="EMBL" id="MBA0606828.1"/>
    </source>
</evidence>
<sequence length="30" mass="3613">MNECEFLRDHFSQFITLLNDLKNVDVKIDD</sequence>
<comment type="caution">
    <text evidence="1">The sequence shown here is derived from an EMBL/GenBank/DDBJ whole genome shotgun (WGS) entry which is preliminary data.</text>
</comment>
<dbReference type="AlphaFoldDB" id="A0A7J8QZ37"/>
<gene>
    <name evidence="1" type="ORF">Godav_019230</name>
</gene>
<keyword evidence="2" id="KW-1185">Reference proteome</keyword>